<evidence type="ECO:0000259" key="2">
    <source>
        <dbReference type="Pfam" id="PF04773"/>
    </source>
</evidence>
<evidence type="ECO:0000259" key="3">
    <source>
        <dbReference type="Pfam" id="PF16344"/>
    </source>
</evidence>
<dbReference type="RefSeq" id="WP_123845081.1">
    <property type="nucleotide sequence ID" value="NZ_RPDH01000001.1"/>
</dbReference>
<dbReference type="InterPro" id="IPR012373">
    <property type="entry name" value="Ferrdict_sens_TM"/>
</dbReference>
<evidence type="ECO:0000313" key="4">
    <source>
        <dbReference type="EMBL" id="RPE12569.1"/>
    </source>
</evidence>
<dbReference type="Pfam" id="PF04773">
    <property type="entry name" value="FecR"/>
    <property type="match status" value="1"/>
</dbReference>
<dbReference type="Gene3D" id="2.60.120.1440">
    <property type="match status" value="1"/>
</dbReference>
<dbReference type="EMBL" id="RPDH01000001">
    <property type="protein sequence ID" value="RPE12569.1"/>
    <property type="molecule type" value="Genomic_DNA"/>
</dbReference>
<dbReference type="OrthoDB" id="1099963at2"/>
<proteinExistence type="predicted"/>
<keyword evidence="1" id="KW-0472">Membrane</keyword>
<accession>A0A3N4Q063</accession>
<evidence type="ECO:0000256" key="1">
    <source>
        <dbReference type="SAM" id="Phobius"/>
    </source>
</evidence>
<dbReference type="PANTHER" id="PTHR30273">
    <property type="entry name" value="PERIPLASMIC SIGNAL SENSOR AND SIGMA FACTOR ACTIVATOR FECR-RELATED"/>
    <property type="match status" value="1"/>
</dbReference>
<dbReference type="Pfam" id="PF16344">
    <property type="entry name" value="FecR_C"/>
    <property type="match status" value="1"/>
</dbReference>
<gene>
    <name evidence="4" type="ORF">EGT74_03190</name>
</gene>
<dbReference type="Proteomes" id="UP000278351">
    <property type="component" value="Unassembled WGS sequence"/>
</dbReference>
<dbReference type="InterPro" id="IPR006860">
    <property type="entry name" value="FecR"/>
</dbReference>
<name>A0A3N4Q063_9BACT</name>
<dbReference type="AlphaFoldDB" id="A0A3N4Q063"/>
<keyword evidence="1" id="KW-0812">Transmembrane</keyword>
<protein>
    <submittedName>
        <fullName evidence="4">DUF4974 domain-containing protein</fullName>
    </submittedName>
</protein>
<dbReference type="PANTHER" id="PTHR30273:SF2">
    <property type="entry name" value="PROTEIN FECR"/>
    <property type="match status" value="1"/>
</dbReference>
<feature type="transmembrane region" description="Helical" evidence="1">
    <location>
        <begin position="89"/>
        <end position="108"/>
    </location>
</feature>
<comment type="caution">
    <text evidence="4">The sequence shown here is derived from an EMBL/GenBank/DDBJ whole genome shotgun (WGS) entry which is preliminary data.</text>
</comment>
<feature type="domain" description="FecR protein" evidence="2">
    <location>
        <begin position="183"/>
        <end position="275"/>
    </location>
</feature>
<keyword evidence="1" id="KW-1133">Transmembrane helix</keyword>
<reference evidence="4 5" key="1">
    <citation type="submission" date="2018-11" db="EMBL/GenBank/DDBJ databases">
        <title>Chitinophaga lutea sp.nov., isolate from arsenic contaminated soil.</title>
        <authorList>
            <person name="Zong Y."/>
        </authorList>
    </citation>
    <scope>NUCLEOTIDE SEQUENCE [LARGE SCALE GENOMIC DNA]</scope>
    <source>
        <strain evidence="4 5">ZY74</strain>
    </source>
</reference>
<dbReference type="Gene3D" id="3.55.50.30">
    <property type="match status" value="1"/>
</dbReference>
<keyword evidence="5" id="KW-1185">Reference proteome</keyword>
<organism evidence="4 5">
    <name type="scientific">Chitinophaga lutea</name>
    <dbReference type="NCBI Taxonomy" id="2488634"/>
    <lineage>
        <taxon>Bacteria</taxon>
        <taxon>Pseudomonadati</taxon>
        <taxon>Bacteroidota</taxon>
        <taxon>Chitinophagia</taxon>
        <taxon>Chitinophagales</taxon>
        <taxon>Chitinophagaceae</taxon>
        <taxon>Chitinophaga</taxon>
    </lineage>
</organism>
<evidence type="ECO:0000313" key="5">
    <source>
        <dbReference type="Proteomes" id="UP000278351"/>
    </source>
</evidence>
<feature type="domain" description="Protein FecR C-terminal" evidence="3">
    <location>
        <begin position="318"/>
        <end position="385"/>
    </location>
</feature>
<dbReference type="GO" id="GO:0016989">
    <property type="term" value="F:sigma factor antagonist activity"/>
    <property type="evidence" value="ECO:0007669"/>
    <property type="project" value="TreeGrafter"/>
</dbReference>
<dbReference type="InterPro" id="IPR032508">
    <property type="entry name" value="FecR_C"/>
</dbReference>
<sequence>MTQQQLPHQIAELIVKHYAGGISPEEQQRLNAWLVEDERHRALFDSFRHPAALEKDMAFFDSLDLDADWEAVAVRAGYNTQRTGNRRRIWYWSAAAAVLLGAGVFLLWPSGQRNEQRTALAGPPVITPQPGGNKAMLQLSNGKTVTLGQLADTVLSEGGSRISGNNGQLVYDAAGAEEVTYNTLSTPKGGQFRLTLADGTAVWLNASSSIRFPTRFTDNDRTVELTGEGYFEVTKDHKPFFVSVNGVKIVVLGTRFNVMAYNGITRTTLTEGAVKIQLPGNRAWQLKPGQQALVQDNNDVKVMPADIDKALAWKNGLFYFKDDAMADIIAQIARWYDVEVVVKGPLPARLFSGNVRRQASLTQVLDMLHYVSGAQCSVEGNTVTIQF</sequence>